<organism evidence="1 2">
    <name type="scientific">Sphingomonas zeae</name>
    <dbReference type="NCBI Taxonomy" id="1646122"/>
    <lineage>
        <taxon>Bacteria</taxon>
        <taxon>Pseudomonadati</taxon>
        <taxon>Pseudomonadota</taxon>
        <taxon>Alphaproteobacteria</taxon>
        <taxon>Sphingomonadales</taxon>
        <taxon>Sphingomonadaceae</taxon>
        <taxon>Sphingomonas</taxon>
    </lineage>
</organism>
<comment type="caution">
    <text evidence="1">The sequence shown here is derived from an EMBL/GenBank/DDBJ whole genome shotgun (WGS) entry which is preliminary data.</text>
</comment>
<accession>A0A7Y6EIZ8</accession>
<evidence type="ECO:0000313" key="2">
    <source>
        <dbReference type="Proteomes" id="UP000536441"/>
    </source>
</evidence>
<sequence>MKTAIAEERRSAPWGWIRNFAGWRPRRHRVSSADRALICAQGKALTLLLTALQARGHLQVGEFADMLGVFSVVVGKDDDLEGDILAVWAAIRKESL</sequence>
<dbReference type="RefSeq" id="WP_013041748.1">
    <property type="nucleotide sequence ID" value="NZ_CBCRYR010000006.1"/>
</dbReference>
<dbReference type="EMBL" id="JABMCH010000071">
    <property type="protein sequence ID" value="NUU49100.1"/>
    <property type="molecule type" value="Genomic_DNA"/>
</dbReference>
<proteinExistence type="predicted"/>
<dbReference type="Proteomes" id="UP000536441">
    <property type="component" value="Unassembled WGS sequence"/>
</dbReference>
<dbReference type="GeneID" id="29275760"/>
<name>A0A7Y6EIZ8_9SPHN</name>
<gene>
    <name evidence="1" type="ORF">HP438_19185</name>
</gene>
<protein>
    <submittedName>
        <fullName evidence="1">Uncharacterized protein</fullName>
    </submittedName>
</protein>
<keyword evidence="2" id="KW-1185">Reference proteome</keyword>
<reference evidence="1 2" key="1">
    <citation type="submission" date="2020-05" db="EMBL/GenBank/DDBJ databases">
        <title>Genome Sequencing of Type Strains.</title>
        <authorList>
            <person name="Lemaire J.F."/>
            <person name="Inderbitzin P."/>
            <person name="Gregorio O.A."/>
            <person name="Collins S.B."/>
            <person name="Wespe N."/>
            <person name="Knight-Connoni V."/>
        </authorList>
    </citation>
    <scope>NUCLEOTIDE SEQUENCE [LARGE SCALE GENOMIC DNA]</scope>
    <source>
        <strain evidence="1 2">DSM 100049</strain>
    </source>
</reference>
<evidence type="ECO:0000313" key="1">
    <source>
        <dbReference type="EMBL" id="NUU49100.1"/>
    </source>
</evidence>
<dbReference type="AlphaFoldDB" id="A0A7Y6EIZ8"/>